<proteinExistence type="inferred from homology"/>
<evidence type="ECO:0000256" key="3">
    <source>
        <dbReference type="ARBA" id="ARBA00022448"/>
    </source>
</evidence>
<comment type="caution">
    <text evidence="7">The sequence shown here is derived from an EMBL/GenBank/DDBJ whole genome shotgun (WGS) entry which is preliminary data.</text>
</comment>
<dbReference type="GO" id="GO:0005524">
    <property type="term" value="F:ATP binding"/>
    <property type="evidence" value="ECO:0007669"/>
    <property type="project" value="UniProtKB-KW"/>
</dbReference>
<dbReference type="GO" id="GO:0016887">
    <property type="term" value="F:ATP hydrolysis activity"/>
    <property type="evidence" value="ECO:0007669"/>
    <property type="project" value="InterPro"/>
</dbReference>
<name>Q0FSN6_SALBH</name>
<dbReference type="OrthoDB" id="9802264at2"/>
<dbReference type="GO" id="GO:0005886">
    <property type="term" value="C:plasma membrane"/>
    <property type="evidence" value="ECO:0007669"/>
    <property type="project" value="UniProtKB-SubCell"/>
</dbReference>
<dbReference type="InterPro" id="IPR050319">
    <property type="entry name" value="ABC_transp_ATP-bind"/>
</dbReference>
<keyword evidence="8" id="KW-1185">Reference proteome</keyword>
<dbReference type="STRING" id="314265.R2601_05823"/>
<evidence type="ECO:0000256" key="2">
    <source>
        <dbReference type="ARBA" id="ARBA00005417"/>
    </source>
</evidence>
<evidence type="ECO:0000256" key="4">
    <source>
        <dbReference type="ARBA" id="ARBA00022741"/>
    </source>
</evidence>
<dbReference type="SUPFAM" id="SSF52540">
    <property type="entry name" value="P-loop containing nucleoside triphosphate hydrolases"/>
    <property type="match status" value="2"/>
</dbReference>
<dbReference type="Pfam" id="PF00005">
    <property type="entry name" value="ABC_tran"/>
    <property type="match status" value="2"/>
</dbReference>
<evidence type="ECO:0000313" key="8">
    <source>
        <dbReference type="Proteomes" id="UP000006230"/>
    </source>
</evidence>
<dbReference type="Proteomes" id="UP000006230">
    <property type="component" value="Unassembled WGS sequence"/>
</dbReference>
<dbReference type="InterPro" id="IPR017871">
    <property type="entry name" value="ABC_transporter-like_CS"/>
</dbReference>
<keyword evidence="5 7" id="KW-0067">ATP-binding</keyword>
<sequence length="579" mass="62873">MTPDTDAPLLSVRDLTISFGKGRHRNVAVKDLSYDLRAGETLAIVGESGSGKSVSSMALLGLLPRGAATIEAGRARFDGRDLLHLSDEQLRGIRGDRVTMIFQEPMTSLTPVLRIGQQLTEALIEHKGMSRSQAAARGREMLTLVGLDDAPRRMKQFPHELSGGMRQRVMIAMAMASDPAILLADEPTTALDVTVQAQILDLMRDLKARFGTSIILITHDMGVVAEMADRVVVMRKGRKIEEGTVREIFETPQQDYTKALLAAVPRLGAHAAAAEPRQVVDSPSRPGARLLHTHGMSKTFRERGLFAAKAGGTAAMQDVGFDLAAGETLALVGESGSGKSTTGRAVLRLLELDQGVIEIGGTDMRRLSGGAVRKARREMQMIFQDPFASLNPRLSAGRLVAEPMVIHGLAKGRELQDRTEQLFTRVGLEADHMRRFPHEFSGGQRQRLSIARALSVNPKLIVADEPTSALDVSVQAQVLELMLELQQSLGLAYLFISHDMAVVEEVAHRVAVMRRGRIVEIGPRHAVLNDPRHPYTRALLAAVPVPDPTRTRGTLPTLDTSTLPTGPLTEIAPQHMVAS</sequence>
<evidence type="ECO:0000313" key="7">
    <source>
        <dbReference type="EMBL" id="EAU47217.1"/>
    </source>
</evidence>
<protein>
    <submittedName>
        <fullName evidence="7">Peptide/nickel/opine uptake family ABC transporter, ATP-binding protein, putative</fullName>
    </submittedName>
</protein>
<dbReference type="Pfam" id="PF08352">
    <property type="entry name" value="oligo_HPY"/>
    <property type="match status" value="2"/>
</dbReference>
<comment type="subcellular location">
    <subcellularLocation>
        <location evidence="1">Cell inner membrane</location>
        <topology evidence="1">Peripheral membrane protein</topology>
    </subcellularLocation>
</comment>
<gene>
    <name evidence="7" type="ORF">R2601_05823</name>
</gene>
<dbReference type="PROSITE" id="PS00211">
    <property type="entry name" value="ABC_TRANSPORTER_1"/>
    <property type="match status" value="2"/>
</dbReference>
<keyword evidence="3" id="KW-0813">Transport</keyword>
<dbReference type="NCBIfam" id="NF008453">
    <property type="entry name" value="PRK11308.1"/>
    <property type="match status" value="2"/>
</dbReference>
<dbReference type="eggNOG" id="COG4172">
    <property type="taxonomic scope" value="Bacteria"/>
</dbReference>
<dbReference type="PANTHER" id="PTHR43776">
    <property type="entry name" value="TRANSPORT ATP-BINDING PROTEIN"/>
    <property type="match status" value="1"/>
</dbReference>
<keyword evidence="4" id="KW-0547">Nucleotide-binding</keyword>
<accession>Q0FSN6</accession>
<dbReference type="PROSITE" id="PS50893">
    <property type="entry name" value="ABC_TRANSPORTER_2"/>
    <property type="match status" value="2"/>
</dbReference>
<organism evidence="7 8">
    <name type="scientific">Salipiger bermudensis (strain DSM 26914 / JCM 13377 / KCTC 12554 / HTCC2601)</name>
    <name type="common">Pelagibaca bermudensis</name>
    <dbReference type="NCBI Taxonomy" id="314265"/>
    <lineage>
        <taxon>Bacteria</taxon>
        <taxon>Pseudomonadati</taxon>
        <taxon>Pseudomonadota</taxon>
        <taxon>Alphaproteobacteria</taxon>
        <taxon>Rhodobacterales</taxon>
        <taxon>Roseobacteraceae</taxon>
        <taxon>Salipiger</taxon>
    </lineage>
</organism>
<dbReference type="AlphaFoldDB" id="Q0FSN6"/>
<evidence type="ECO:0000256" key="1">
    <source>
        <dbReference type="ARBA" id="ARBA00004417"/>
    </source>
</evidence>
<evidence type="ECO:0000259" key="6">
    <source>
        <dbReference type="PROSITE" id="PS50893"/>
    </source>
</evidence>
<reference evidence="7 8" key="1">
    <citation type="journal article" date="2010" name="J. Bacteriol.">
        <title>Genome sequences of Pelagibaca bermudensis HTCC2601T and Maritimibacter alkaliphilus HTCC2654T, the type strains of two marine Roseobacter genera.</title>
        <authorList>
            <person name="Thrash J.C."/>
            <person name="Cho J.C."/>
            <person name="Ferriera S."/>
            <person name="Johnson J."/>
            <person name="Vergin K.L."/>
            <person name="Giovannoni S.J."/>
        </authorList>
    </citation>
    <scope>NUCLEOTIDE SEQUENCE [LARGE SCALE GENOMIC DNA]</scope>
    <source>
        <strain evidence="8">DSM 26914 / JCM 13377 / KCTC 12554 / HTCC2601</strain>
    </source>
</reference>
<dbReference type="Gene3D" id="3.40.50.300">
    <property type="entry name" value="P-loop containing nucleotide triphosphate hydrolases"/>
    <property type="match status" value="2"/>
</dbReference>
<dbReference type="NCBIfam" id="NF007739">
    <property type="entry name" value="PRK10419.1"/>
    <property type="match status" value="2"/>
</dbReference>
<dbReference type="HOGENOM" id="CLU_000604_86_2_5"/>
<dbReference type="GO" id="GO:0015833">
    <property type="term" value="P:peptide transport"/>
    <property type="evidence" value="ECO:0007669"/>
    <property type="project" value="InterPro"/>
</dbReference>
<dbReference type="SMART" id="SM00382">
    <property type="entry name" value="AAA"/>
    <property type="match status" value="2"/>
</dbReference>
<dbReference type="InterPro" id="IPR013563">
    <property type="entry name" value="Oligopep_ABC_C"/>
</dbReference>
<dbReference type="RefSeq" id="WP_007802981.1">
    <property type="nucleotide sequence ID" value="NZ_DS022277.1"/>
</dbReference>
<feature type="domain" description="ABC transporter" evidence="6">
    <location>
        <begin position="10"/>
        <end position="261"/>
    </location>
</feature>
<dbReference type="InterPro" id="IPR003593">
    <property type="entry name" value="AAA+_ATPase"/>
</dbReference>
<dbReference type="EMBL" id="AATQ01000008">
    <property type="protein sequence ID" value="EAU47217.1"/>
    <property type="molecule type" value="Genomic_DNA"/>
</dbReference>
<dbReference type="PANTHER" id="PTHR43776:SF7">
    <property type="entry name" value="D,D-DIPEPTIDE TRANSPORT ATP-BINDING PROTEIN DDPF-RELATED"/>
    <property type="match status" value="1"/>
</dbReference>
<dbReference type="FunFam" id="3.40.50.300:FF:000016">
    <property type="entry name" value="Oligopeptide ABC transporter ATP-binding component"/>
    <property type="match status" value="2"/>
</dbReference>
<comment type="similarity">
    <text evidence="2">Belongs to the ABC transporter superfamily.</text>
</comment>
<dbReference type="InterPro" id="IPR027417">
    <property type="entry name" value="P-loop_NTPase"/>
</dbReference>
<feature type="domain" description="ABC transporter" evidence="6">
    <location>
        <begin position="300"/>
        <end position="540"/>
    </location>
</feature>
<dbReference type="GO" id="GO:0055085">
    <property type="term" value="P:transmembrane transport"/>
    <property type="evidence" value="ECO:0007669"/>
    <property type="project" value="UniProtKB-ARBA"/>
</dbReference>
<dbReference type="InterPro" id="IPR003439">
    <property type="entry name" value="ABC_transporter-like_ATP-bd"/>
</dbReference>
<dbReference type="CDD" id="cd03257">
    <property type="entry name" value="ABC_NikE_OppD_transporters"/>
    <property type="match status" value="2"/>
</dbReference>
<evidence type="ECO:0000256" key="5">
    <source>
        <dbReference type="ARBA" id="ARBA00022840"/>
    </source>
</evidence>